<comment type="similarity">
    <text evidence="1 7">Belongs to the peptidase S10 family.</text>
</comment>
<dbReference type="InterPro" id="IPR029058">
    <property type="entry name" value="AB_hydrolase_fold"/>
</dbReference>
<dbReference type="EMBL" id="BRYA01000490">
    <property type="protein sequence ID" value="GMI49325.1"/>
    <property type="molecule type" value="Genomic_DNA"/>
</dbReference>
<name>A0A9W7GQ14_9STRA</name>
<dbReference type="Gene3D" id="3.40.50.1820">
    <property type="entry name" value="alpha/beta hydrolase"/>
    <property type="match status" value="1"/>
</dbReference>
<dbReference type="EC" id="3.4.16.-" evidence="7"/>
<protein>
    <recommendedName>
        <fullName evidence="7">Carboxypeptidase</fullName>
        <ecNumber evidence="7">3.4.16.-</ecNumber>
    </recommendedName>
</protein>
<evidence type="ECO:0000256" key="3">
    <source>
        <dbReference type="ARBA" id="ARBA00022670"/>
    </source>
</evidence>
<evidence type="ECO:0000256" key="2">
    <source>
        <dbReference type="ARBA" id="ARBA00022645"/>
    </source>
</evidence>
<dbReference type="PRINTS" id="PR00724">
    <property type="entry name" value="CRBOXYPTASEC"/>
</dbReference>
<dbReference type="PROSITE" id="PS00560">
    <property type="entry name" value="CARBOXYPEPT_SER_HIS"/>
    <property type="match status" value="1"/>
</dbReference>
<keyword evidence="2 7" id="KW-0121">Carboxypeptidase</keyword>
<reference evidence="9" key="1">
    <citation type="journal article" date="2023" name="Commun. Biol.">
        <title>Genome analysis of Parmales, the sister group of diatoms, reveals the evolutionary specialization of diatoms from phago-mixotrophs to photoautotrophs.</title>
        <authorList>
            <person name="Ban H."/>
            <person name="Sato S."/>
            <person name="Yoshikawa S."/>
            <person name="Yamada K."/>
            <person name="Nakamura Y."/>
            <person name="Ichinomiya M."/>
            <person name="Sato N."/>
            <person name="Blanc-Mathieu R."/>
            <person name="Endo H."/>
            <person name="Kuwata A."/>
            <person name="Ogata H."/>
        </authorList>
    </citation>
    <scope>NUCLEOTIDE SEQUENCE [LARGE SCALE GENOMIC DNA]</scope>
</reference>
<evidence type="ECO:0000256" key="1">
    <source>
        <dbReference type="ARBA" id="ARBA00009431"/>
    </source>
</evidence>
<keyword evidence="3 7" id="KW-0645">Protease</keyword>
<keyword evidence="9" id="KW-1185">Reference proteome</keyword>
<evidence type="ECO:0000256" key="4">
    <source>
        <dbReference type="ARBA" id="ARBA00022729"/>
    </source>
</evidence>
<dbReference type="Pfam" id="PF00450">
    <property type="entry name" value="Peptidase_S10"/>
    <property type="match status" value="1"/>
</dbReference>
<keyword evidence="6" id="KW-0325">Glycoprotein</keyword>
<dbReference type="AlphaFoldDB" id="A0A9W7GQ14"/>
<evidence type="ECO:0000256" key="5">
    <source>
        <dbReference type="ARBA" id="ARBA00022801"/>
    </source>
</evidence>
<evidence type="ECO:0000256" key="7">
    <source>
        <dbReference type="RuleBase" id="RU361156"/>
    </source>
</evidence>
<dbReference type="SUPFAM" id="SSF53474">
    <property type="entry name" value="alpha/beta-Hydrolases"/>
    <property type="match status" value="1"/>
</dbReference>
<dbReference type="PANTHER" id="PTHR11802">
    <property type="entry name" value="SERINE PROTEASE FAMILY S10 SERINE CARBOXYPEPTIDASE"/>
    <property type="match status" value="1"/>
</dbReference>
<sequence length="562" mass="62365">MSLFFAFSGDVKIGEGFGSPAATSLNSDGVKVPMVDPLFEEARFKGIRTSRVLPFAGKQAQEEASKKKLQSKQSPLTRMQNYAPIGEDPRRRPKFAMLAAICLALMLCLVYPTKKPSSATMSQATMSQDSSANLGQDHHPHLVTALPGLPEEYTAPMYAGFVDIAKKSSLFYWMFTAEEAPQQAPLVIWLNGGPGASSLTGALLENGPMRLDADGTTAYNEFGWTKEANVAFIDNPVGAGFSYTDNEDGYVNDLSEMAEQLYTGIIEILELHPWLAASPIYIAGESYAGKYIPAIAHYIYRRHEDGDTIVNLEGIMIGNGETKPYIAYASTPDYLFRMGYIDETQQRWAHKQLKVCKEQVEKEEYILAFETCQKVEDDLFAKYVKLPFIYDLRAKSDVFTELTAVMTDWINQLDVRKALNVGERMWRQSDGQGPSSVGKPVPEHLKGDEMLDIPDEILQDLYENFRVLLFNGQFDGSSCNALGTKRMLHELDWVGKAAFEATQQSAWSVKGGVAGYGKTGISLNGEVTFLLVANSGHLVPSDQPENALDMLRRFINKEAFFD</sequence>
<dbReference type="Proteomes" id="UP001165065">
    <property type="component" value="Unassembled WGS sequence"/>
</dbReference>
<dbReference type="PANTHER" id="PTHR11802:SF3">
    <property type="entry name" value="RETINOID-INDUCIBLE SERINE CARBOXYPEPTIDASE"/>
    <property type="match status" value="1"/>
</dbReference>
<evidence type="ECO:0000313" key="9">
    <source>
        <dbReference type="Proteomes" id="UP001165065"/>
    </source>
</evidence>
<dbReference type="InterPro" id="IPR033124">
    <property type="entry name" value="Ser_caboxypep_his_AS"/>
</dbReference>
<dbReference type="GO" id="GO:0006508">
    <property type="term" value="P:proteolysis"/>
    <property type="evidence" value="ECO:0007669"/>
    <property type="project" value="UniProtKB-KW"/>
</dbReference>
<keyword evidence="5 7" id="KW-0378">Hydrolase</keyword>
<dbReference type="OrthoDB" id="443318at2759"/>
<gene>
    <name evidence="8" type="ORF">TrCOL_g11633</name>
</gene>
<organism evidence="8 9">
    <name type="scientific">Triparma columacea</name>
    <dbReference type="NCBI Taxonomy" id="722753"/>
    <lineage>
        <taxon>Eukaryota</taxon>
        <taxon>Sar</taxon>
        <taxon>Stramenopiles</taxon>
        <taxon>Ochrophyta</taxon>
        <taxon>Bolidophyceae</taxon>
        <taxon>Parmales</taxon>
        <taxon>Triparmaceae</taxon>
        <taxon>Triparma</taxon>
    </lineage>
</organism>
<proteinExistence type="inferred from homology"/>
<evidence type="ECO:0000256" key="6">
    <source>
        <dbReference type="ARBA" id="ARBA00023180"/>
    </source>
</evidence>
<evidence type="ECO:0000313" key="8">
    <source>
        <dbReference type="EMBL" id="GMI49325.1"/>
    </source>
</evidence>
<keyword evidence="4" id="KW-0732">Signal</keyword>
<dbReference type="InterPro" id="IPR018202">
    <property type="entry name" value="Ser_caboxypep_ser_AS"/>
</dbReference>
<accession>A0A9W7GQ14</accession>
<dbReference type="GO" id="GO:0004185">
    <property type="term" value="F:serine-type carboxypeptidase activity"/>
    <property type="evidence" value="ECO:0007669"/>
    <property type="project" value="UniProtKB-UniRule"/>
</dbReference>
<dbReference type="InterPro" id="IPR001563">
    <property type="entry name" value="Peptidase_S10"/>
</dbReference>
<dbReference type="PROSITE" id="PS00131">
    <property type="entry name" value="CARBOXYPEPT_SER_SER"/>
    <property type="match status" value="1"/>
</dbReference>
<comment type="caution">
    <text evidence="8">The sequence shown here is derived from an EMBL/GenBank/DDBJ whole genome shotgun (WGS) entry which is preliminary data.</text>
</comment>